<comment type="caution">
    <text evidence="1">The sequence shown here is derived from an EMBL/GenBank/DDBJ whole genome shotgun (WGS) entry which is preliminary data.</text>
</comment>
<proteinExistence type="predicted"/>
<dbReference type="Proteomes" id="UP000452235">
    <property type="component" value="Unassembled WGS sequence"/>
</dbReference>
<gene>
    <name evidence="1" type="ORF">ATEIFO6365_0005058100</name>
</gene>
<evidence type="ECO:0000313" key="2">
    <source>
        <dbReference type="Proteomes" id="UP000452235"/>
    </source>
</evidence>
<organism evidence="1 2">
    <name type="scientific">Aspergillus terreus</name>
    <dbReference type="NCBI Taxonomy" id="33178"/>
    <lineage>
        <taxon>Eukaryota</taxon>
        <taxon>Fungi</taxon>
        <taxon>Dikarya</taxon>
        <taxon>Ascomycota</taxon>
        <taxon>Pezizomycotina</taxon>
        <taxon>Eurotiomycetes</taxon>
        <taxon>Eurotiomycetidae</taxon>
        <taxon>Eurotiales</taxon>
        <taxon>Aspergillaceae</taxon>
        <taxon>Aspergillus</taxon>
        <taxon>Aspergillus subgen. Circumdati</taxon>
    </lineage>
</organism>
<evidence type="ECO:0000313" key="1">
    <source>
        <dbReference type="EMBL" id="GFF16391.1"/>
    </source>
</evidence>
<dbReference type="AlphaFoldDB" id="A0A5M3Z2F9"/>
<sequence length="82" mass="9106">MDSSQPPVLPGQIGLYLLQTWSFLRAHYLTPVPNCLWVTSSSSIDLTAGFLWRSLLWLVHLELLSTIIHGSGIKLTPFGLVT</sequence>
<reference evidence="1 2" key="1">
    <citation type="submission" date="2020-01" db="EMBL/GenBank/DDBJ databases">
        <title>Aspergillus terreus IFO 6365 whole genome shotgun sequence.</title>
        <authorList>
            <person name="Kanamasa S."/>
            <person name="Takahashi H."/>
        </authorList>
    </citation>
    <scope>NUCLEOTIDE SEQUENCE [LARGE SCALE GENOMIC DNA]</scope>
    <source>
        <strain evidence="1 2">IFO 6365</strain>
    </source>
</reference>
<dbReference type="EMBL" id="BLJY01000005">
    <property type="protein sequence ID" value="GFF16391.1"/>
    <property type="molecule type" value="Genomic_DNA"/>
</dbReference>
<protein>
    <submittedName>
        <fullName evidence="1">Uncharacterized protein</fullName>
    </submittedName>
</protein>
<name>A0A5M3Z2F9_ASPTE</name>
<accession>A0A5M3Z2F9</accession>
<keyword evidence="2" id="KW-1185">Reference proteome</keyword>